<dbReference type="AlphaFoldDB" id="A0A7M5X5M0"/>
<accession>A0A7M5X5M0</accession>
<sequence length="648" mass="75991">MYKKLLETIIDVLECFDATVDEPQAFIEEYLQTKDAQSNNDFIEEIFLGCNRYDSILKVVVDAYFKSEVGRHVCLISDTNFYKVLCYISLFCLDDLGAVHFRKIVIAQQKHAKTYRFLNYLFDETKLKTWLFAEWCKIYDHSYVQINILSPVLRWLPEIHEFLAHLKDRENNRQKAKRDVLSPTEVKPFNLTKVKPRSVPIPEKIPTIKKHRPVPETTYSKPKEIDSLATANDRNRQNAERQLIDASINQFSCATTEKSAKTKERMIKYMKEEDSKLKFNSSKMNPLPANNDDNIPIRLNAATIMREGVLIQKKEEEEYKKLADLAQGGRDASEFLSWQQDMRRKDLEEKLAEIEANRISGQLSYEEAILARQSLVDENRKKVQSIKKETREMMDEFLKQKFQKQQDMRMLVEDIMEGHENAKEAKVKLKKYKQSIVEQVTNESKALMRKALEEAEIEMREKIALIAKIRAIESVPRIRCKQVDLTESSGIGLLGEMSVAELRERLGILKVQEKEDEEKKRQEIIQNKVDKNQYLMDTLESIAQRRARKEREAAMKQEERRSPTKREIKDPKVLGMQERLSAKRAEREKLRQISPPKPTRSKHIQLNKQKEKLEEMRWKELEKTREKAARLHAKSATNSQQPNRVKLT</sequence>
<feature type="compositionally biased region" description="Polar residues" evidence="1">
    <location>
        <begin position="635"/>
        <end position="648"/>
    </location>
</feature>
<feature type="compositionally biased region" description="Basic and acidic residues" evidence="1">
    <location>
        <begin position="608"/>
        <end position="629"/>
    </location>
</feature>
<dbReference type="PANTHER" id="PTHR34649">
    <property type="entry name" value="CILIA- AND FLAGELLA-ASSOCIATED PROTEIN 99"/>
    <property type="match status" value="1"/>
</dbReference>
<evidence type="ECO:0000256" key="1">
    <source>
        <dbReference type="SAM" id="MobiDB-lite"/>
    </source>
</evidence>
<keyword evidence="3" id="KW-1185">Reference proteome</keyword>
<feature type="region of interest" description="Disordered" evidence="1">
    <location>
        <begin position="546"/>
        <end position="648"/>
    </location>
</feature>
<feature type="compositionally biased region" description="Basic and acidic residues" evidence="1">
    <location>
        <begin position="580"/>
        <end position="591"/>
    </location>
</feature>
<reference evidence="2" key="1">
    <citation type="submission" date="2021-01" db="UniProtKB">
        <authorList>
            <consortium name="EnsemblMetazoa"/>
        </authorList>
    </citation>
    <scope>IDENTIFICATION</scope>
</reference>
<dbReference type="RefSeq" id="XP_066927376.1">
    <property type="nucleotide sequence ID" value="XM_067071275.1"/>
</dbReference>
<dbReference type="InterPro" id="IPR039341">
    <property type="entry name" value="CFAP99"/>
</dbReference>
<evidence type="ECO:0000313" key="3">
    <source>
        <dbReference type="Proteomes" id="UP000594262"/>
    </source>
</evidence>
<dbReference type="EnsemblMetazoa" id="CLYHEMT018312.1">
    <property type="protein sequence ID" value="CLYHEMP018312.1"/>
    <property type="gene ID" value="CLYHEMG018312"/>
</dbReference>
<dbReference type="PANTHER" id="PTHR34649:SF1">
    <property type="entry name" value="CILIA- AND FLAGELLA-ASSOCIATED PROTEIN 99"/>
    <property type="match status" value="1"/>
</dbReference>
<organism evidence="2 3">
    <name type="scientific">Clytia hemisphaerica</name>
    <dbReference type="NCBI Taxonomy" id="252671"/>
    <lineage>
        <taxon>Eukaryota</taxon>
        <taxon>Metazoa</taxon>
        <taxon>Cnidaria</taxon>
        <taxon>Hydrozoa</taxon>
        <taxon>Hydroidolina</taxon>
        <taxon>Leptothecata</taxon>
        <taxon>Obeliida</taxon>
        <taxon>Clytiidae</taxon>
        <taxon>Clytia</taxon>
    </lineage>
</organism>
<dbReference type="Proteomes" id="UP000594262">
    <property type="component" value="Unplaced"/>
</dbReference>
<evidence type="ECO:0008006" key="4">
    <source>
        <dbReference type="Google" id="ProtNLM"/>
    </source>
</evidence>
<name>A0A7M5X5M0_9CNID</name>
<protein>
    <recommendedName>
        <fullName evidence="4">Cilia- and flagella-associated protein 99</fullName>
    </recommendedName>
</protein>
<proteinExistence type="predicted"/>
<feature type="compositionally biased region" description="Basic and acidic residues" evidence="1">
    <location>
        <begin position="549"/>
        <end position="572"/>
    </location>
</feature>
<dbReference type="GeneID" id="136814846"/>
<evidence type="ECO:0000313" key="2">
    <source>
        <dbReference type="EnsemblMetazoa" id="CLYHEMP018312.1"/>
    </source>
</evidence>
<dbReference type="OrthoDB" id="10262255at2759"/>